<dbReference type="EMBL" id="JAXAFJ010000009">
    <property type="protein sequence ID" value="MDX6807170.1"/>
    <property type="molecule type" value="Genomic_DNA"/>
</dbReference>
<evidence type="ECO:0000256" key="1">
    <source>
        <dbReference type="SAM" id="MobiDB-lite"/>
    </source>
</evidence>
<organism evidence="2 3">
    <name type="scientific">Terrihabitans rhizophilus</name>
    <dbReference type="NCBI Taxonomy" id="3092662"/>
    <lineage>
        <taxon>Bacteria</taxon>
        <taxon>Pseudomonadati</taxon>
        <taxon>Pseudomonadota</taxon>
        <taxon>Alphaproteobacteria</taxon>
        <taxon>Hyphomicrobiales</taxon>
        <taxon>Terrihabitans</taxon>
    </lineage>
</organism>
<proteinExistence type="predicted"/>
<protein>
    <submittedName>
        <fullName evidence="2">AAA family ATPase</fullName>
    </submittedName>
</protein>
<name>A0ABU4RQP3_9HYPH</name>
<dbReference type="SUPFAM" id="SSF52540">
    <property type="entry name" value="P-loop containing nucleoside triphosphate hydrolases"/>
    <property type="match status" value="1"/>
</dbReference>
<reference evidence="2 3" key="1">
    <citation type="submission" date="2023-11" db="EMBL/GenBank/DDBJ databases">
        <authorList>
            <person name="Bao R."/>
        </authorList>
    </citation>
    <scope>NUCLEOTIDE SEQUENCE [LARGE SCALE GENOMIC DNA]</scope>
    <source>
        <strain evidence="2 3">PJ23</strain>
    </source>
</reference>
<dbReference type="Pfam" id="PF13481">
    <property type="entry name" value="AAA_25"/>
    <property type="match status" value="1"/>
</dbReference>
<keyword evidence="3" id="KW-1185">Reference proteome</keyword>
<dbReference type="RefSeq" id="WP_319845292.1">
    <property type="nucleotide sequence ID" value="NZ_JAXAFJ010000009.1"/>
</dbReference>
<dbReference type="Proteomes" id="UP001274321">
    <property type="component" value="Unassembled WGS sequence"/>
</dbReference>
<comment type="caution">
    <text evidence="2">The sequence shown here is derived from an EMBL/GenBank/DDBJ whole genome shotgun (WGS) entry which is preliminary data.</text>
</comment>
<dbReference type="Gene3D" id="3.40.50.300">
    <property type="entry name" value="P-loop containing nucleotide triphosphate hydrolases"/>
    <property type="match status" value="1"/>
</dbReference>
<evidence type="ECO:0000313" key="3">
    <source>
        <dbReference type="Proteomes" id="UP001274321"/>
    </source>
</evidence>
<accession>A0ABU4RQP3</accession>
<gene>
    <name evidence="2" type="ORF">SCD90_13950</name>
</gene>
<sequence>MTAGYIDLRDLPHVNGTGRKPSRPHGDPRLAAPPENTGEQKGARPITATPFVWREPAQIPARRWIYGQHFIRDFVTATIAPGGLGKSSLELVEALAIVTGRPLLGVYPNERTAVWLWNGEDPRDELDRRIAAACLHHGVTPAELEGRLFVDSGRDTEIVLAEETRNGTQIIMPVFAAMVDTIRANGIGLVIIDPFVSSHRVSENDNRSIDQVVKAWARIAGICGCCIELVHHARKTGGAEVTVEASRGAVALTDAARSARALNGMTKEEAASAGVEKPRAYFRVDNGKANLSAPPDKAAWFHLASVDLDNGRTPNAPGDNVGAVESWTWPDPLDGMTVADLDKVRAFVGTEPKWRESPQSPEWVGHAIAQVLGMDTEAKHEKSRIKSMLAVWRGSGALKVIEALDSKRNARNFVVSGDA</sequence>
<feature type="region of interest" description="Disordered" evidence="1">
    <location>
        <begin position="9"/>
        <end position="47"/>
    </location>
</feature>
<evidence type="ECO:0000313" key="2">
    <source>
        <dbReference type="EMBL" id="MDX6807170.1"/>
    </source>
</evidence>
<dbReference type="InterPro" id="IPR027417">
    <property type="entry name" value="P-loop_NTPase"/>
</dbReference>